<proteinExistence type="predicted"/>
<name>A0A069CUU4_WEIOS</name>
<evidence type="ECO:0000313" key="2">
    <source>
        <dbReference type="Proteomes" id="UP000030643"/>
    </source>
</evidence>
<evidence type="ECO:0000313" key="1">
    <source>
        <dbReference type="EMBL" id="GAK31167.1"/>
    </source>
</evidence>
<dbReference type="OrthoDB" id="5124454at2"/>
<dbReference type="AlphaFoldDB" id="A0A069CUU4"/>
<dbReference type="RefSeq" id="WP_082816191.1">
    <property type="nucleotide sequence ID" value="NZ_DF820490.1"/>
</dbReference>
<dbReference type="eggNOG" id="COG4495">
    <property type="taxonomic scope" value="Bacteria"/>
</dbReference>
<dbReference type="Pfam" id="PF13780">
    <property type="entry name" value="DUF4176"/>
    <property type="match status" value="1"/>
</dbReference>
<dbReference type="STRING" id="1329250.WOSG25_071440"/>
<gene>
    <name evidence="1" type="ORF">WOSG25_071440</name>
</gene>
<evidence type="ECO:0008006" key="3">
    <source>
        <dbReference type="Google" id="ProtNLM"/>
    </source>
</evidence>
<dbReference type="EMBL" id="DF820490">
    <property type="protein sequence ID" value="GAK31167.1"/>
    <property type="molecule type" value="Genomic_DNA"/>
</dbReference>
<dbReference type="InterPro" id="IPR025233">
    <property type="entry name" value="DUF4176"/>
</dbReference>
<accession>A0A069CUU4</accession>
<protein>
    <recommendedName>
        <fullName evidence="3">DUF4176 domain-containing protein</fullName>
    </recommendedName>
</protein>
<organism evidence="1 2">
    <name type="scientific">Weissella oryzae (strain DSM 25784 / JCM 18191 / LMG 30913 / SG25)</name>
    <dbReference type="NCBI Taxonomy" id="1329250"/>
    <lineage>
        <taxon>Bacteria</taxon>
        <taxon>Bacillati</taxon>
        <taxon>Bacillota</taxon>
        <taxon>Bacilli</taxon>
        <taxon>Lactobacillales</taxon>
        <taxon>Lactobacillaceae</taxon>
        <taxon>Weissella</taxon>
    </lineage>
</organism>
<reference evidence="2" key="1">
    <citation type="journal article" date="2014" name="Genome Announc.">
        <title>Draft genome sequence of Weissella oryzae SG25T, isolated from fermented rice grains.</title>
        <authorList>
            <person name="Tanizawa Y."/>
            <person name="Fujisawa T."/>
            <person name="Mochizuki T."/>
            <person name="Kaminuma E."/>
            <person name="Suzuki Y."/>
            <person name="Nakamura Y."/>
            <person name="Tohno M."/>
        </authorList>
    </citation>
    <scope>NUCLEOTIDE SEQUENCE [LARGE SCALE GENOMIC DNA]</scope>
    <source>
        <strain evidence="2">DSM 25784 / JCM 18191 / LMG 30913 / SG25</strain>
    </source>
</reference>
<sequence>MSRRFLPLGSVVTLKGGGLKLVIIGRGLMFNDSEETKTITFDYAASLYPIGLDVDKTYYFNTEDIDQMVFEGYSDDVEDHYQDELSQILEELTPYDTETETINIDTSETENEILPGKSEVVNTSRGPYGF</sequence>
<dbReference type="Proteomes" id="UP000030643">
    <property type="component" value="Unassembled WGS sequence"/>
</dbReference>
<keyword evidence="2" id="KW-1185">Reference proteome</keyword>